<evidence type="ECO:0000256" key="5">
    <source>
        <dbReference type="ARBA" id="ARBA00022840"/>
    </source>
</evidence>
<dbReference type="InterPro" id="IPR038005">
    <property type="entry name" value="RX-like_CC"/>
</dbReference>
<dbReference type="AlphaFoldDB" id="A0A9W7MD61"/>
<dbReference type="CDD" id="cd14798">
    <property type="entry name" value="RX-CC_like"/>
    <property type="match status" value="1"/>
</dbReference>
<dbReference type="InterPro" id="IPR032675">
    <property type="entry name" value="LRR_dom_sf"/>
</dbReference>
<evidence type="ECO:0000313" key="8">
    <source>
        <dbReference type="EMBL" id="GMI93950.1"/>
    </source>
</evidence>
<evidence type="ECO:0000256" key="3">
    <source>
        <dbReference type="ARBA" id="ARBA00022741"/>
    </source>
</evidence>
<protein>
    <recommendedName>
        <fullName evidence="10">Rx N-terminal domain-containing protein</fullName>
    </recommendedName>
</protein>
<keyword evidence="5" id="KW-0067">ATP-binding</keyword>
<accession>A0A9W7MD61</accession>
<keyword evidence="2" id="KW-0677">Repeat</keyword>
<evidence type="ECO:0000256" key="2">
    <source>
        <dbReference type="ARBA" id="ARBA00022737"/>
    </source>
</evidence>
<evidence type="ECO:0000256" key="4">
    <source>
        <dbReference type="ARBA" id="ARBA00022821"/>
    </source>
</evidence>
<evidence type="ECO:0000259" key="7">
    <source>
        <dbReference type="Pfam" id="PF25019"/>
    </source>
</evidence>
<organism evidence="8 9">
    <name type="scientific">Hibiscus trionum</name>
    <name type="common">Flower of an hour</name>
    <dbReference type="NCBI Taxonomy" id="183268"/>
    <lineage>
        <taxon>Eukaryota</taxon>
        <taxon>Viridiplantae</taxon>
        <taxon>Streptophyta</taxon>
        <taxon>Embryophyta</taxon>
        <taxon>Tracheophyta</taxon>
        <taxon>Spermatophyta</taxon>
        <taxon>Magnoliopsida</taxon>
        <taxon>eudicotyledons</taxon>
        <taxon>Gunneridae</taxon>
        <taxon>Pentapetalae</taxon>
        <taxon>rosids</taxon>
        <taxon>malvids</taxon>
        <taxon>Malvales</taxon>
        <taxon>Malvaceae</taxon>
        <taxon>Malvoideae</taxon>
        <taxon>Hibiscus</taxon>
    </lineage>
</organism>
<feature type="domain" description="R13L1/DRL21-like LRR repeat region" evidence="7">
    <location>
        <begin position="585"/>
        <end position="643"/>
    </location>
</feature>
<evidence type="ECO:0000313" key="9">
    <source>
        <dbReference type="Proteomes" id="UP001165190"/>
    </source>
</evidence>
<dbReference type="GO" id="GO:0006952">
    <property type="term" value="P:defense response"/>
    <property type="evidence" value="ECO:0007669"/>
    <property type="project" value="UniProtKB-KW"/>
</dbReference>
<keyword evidence="9" id="KW-1185">Reference proteome</keyword>
<dbReference type="Gene3D" id="3.80.10.10">
    <property type="entry name" value="Ribonuclease Inhibitor"/>
    <property type="match status" value="3"/>
</dbReference>
<keyword evidence="4" id="KW-0611">Plant defense</keyword>
<dbReference type="PANTHER" id="PTHR36766">
    <property type="entry name" value="PLANT BROAD-SPECTRUM MILDEW RESISTANCE PROTEIN RPW8"/>
    <property type="match status" value="1"/>
</dbReference>
<comment type="caution">
    <text evidence="8">The sequence shown here is derived from an EMBL/GenBank/DDBJ whole genome shotgun (WGS) entry which is preliminary data.</text>
</comment>
<reference evidence="8" key="1">
    <citation type="submission" date="2023-05" db="EMBL/GenBank/DDBJ databases">
        <title>Genome and transcriptome analyses reveal genes involved in the formation of fine ridges on petal epidermal cells in Hibiscus trionum.</title>
        <authorList>
            <person name="Koshimizu S."/>
            <person name="Masuda S."/>
            <person name="Ishii T."/>
            <person name="Shirasu K."/>
            <person name="Hoshino A."/>
            <person name="Arita M."/>
        </authorList>
    </citation>
    <scope>NUCLEOTIDE SEQUENCE</scope>
    <source>
        <strain evidence="8">Hamamatsu line</strain>
    </source>
</reference>
<gene>
    <name evidence="8" type="ORF">HRI_003064200</name>
</gene>
<name>A0A9W7MD61_HIBTR</name>
<dbReference type="EMBL" id="BSYR01000025">
    <property type="protein sequence ID" value="GMI93950.1"/>
    <property type="molecule type" value="Genomic_DNA"/>
</dbReference>
<keyword evidence="1" id="KW-0433">Leucine-rich repeat</keyword>
<evidence type="ECO:0000256" key="1">
    <source>
        <dbReference type="ARBA" id="ARBA00022614"/>
    </source>
</evidence>
<dbReference type="SUPFAM" id="SSF52058">
    <property type="entry name" value="L domain-like"/>
    <property type="match status" value="2"/>
</dbReference>
<proteinExistence type="predicted"/>
<feature type="domain" description="Disease resistance N-terminal" evidence="6">
    <location>
        <begin position="9"/>
        <end position="96"/>
    </location>
</feature>
<dbReference type="Pfam" id="PF18052">
    <property type="entry name" value="Rx_N"/>
    <property type="match status" value="1"/>
</dbReference>
<dbReference type="Proteomes" id="UP001165190">
    <property type="component" value="Unassembled WGS sequence"/>
</dbReference>
<evidence type="ECO:0000259" key="6">
    <source>
        <dbReference type="Pfam" id="PF18052"/>
    </source>
</evidence>
<dbReference type="Gene3D" id="1.20.5.4130">
    <property type="match status" value="1"/>
</dbReference>
<dbReference type="Pfam" id="PF25019">
    <property type="entry name" value="LRR_R13L1-DRL21"/>
    <property type="match status" value="2"/>
</dbReference>
<sequence length="672" mass="75844">MDDAVIGAAVKVALSKSINILEDQINLAWDFKDELSKLRSSLAVTRAFVQDAERKQLDEPVKVWLEQLRDAAYQADDVLDELAYQHLQRKVDTRKTTRISNFFSPSKNPLAITLKMAKKVKNVGQSIKDVNRQATELGLQQRVQVSAPVASGVGGGTHSLVDSSSVVGREADIQRVVDLLIGSTSHQSLYITGREVQKARTASKKNETFNEEKAWGARLWEKKKLHKLVFEWKAEREGYDEDEEVLERLEPHSNLKSLSICFYNGECYPSWLLWKIGGHPSACFQPLNLVELKLVHCSYVMNLPSLGQYPNLKSLEMDSLKSVRCIGNEFYMNGCNENKPIAFFPALETFILKDMLHLKEWLEPEPMIPVFPSLKVLEIEYCKHLNSVPRMSRFSSLEKLKINVCPELGWIGDEPFSSSLKILEIGSCENLISIPSLDGLSSLLELELEECIGLTSLPSGLSTCTSLQRLVIDHCSNLESIPEGVGQLNSLRYLAIDRCSNLESIPEDVGQLHSLEELAISYCPNLKRLPEESLACLTSLKTLRLGGFSEELEEFPGLGSIHHLHSSLKVLRLYGWNKLCYLPHKLQHLTALEHLDIASFNGLRALPEWFGNLSSLQILYLVDCKTLVHLPSKEALQRLSKLHTFRIYSCPRLKGKQLELSKISKIPYYFID</sequence>
<dbReference type="InterPro" id="IPR041118">
    <property type="entry name" value="Rx_N"/>
</dbReference>
<feature type="domain" description="R13L1/DRL21-like LRR repeat region" evidence="7">
    <location>
        <begin position="210"/>
        <end position="319"/>
    </location>
</feature>
<dbReference type="GO" id="GO:0005524">
    <property type="term" value="F:ATP binding"/>
    <property type="evidence" value="ECO:0007669"/>
    <property type="project" value="UniProtKB-KW"/>
</dbReference>
<dbReference type="PANTHER" id="PTHR36766:SF30">
    <property type="entry name" value="TIR-NBS TYPE DISEASE RESISTANCE PROTEIN-RELATED"/>
    <property type="match status" value="1"/>
</dbReference>
<dbReference type="InterPro" id="IPR056789">
    <property type="entry name" value="LRR_R13L1-DRL21"/>
</dbReference>
<keyword evidence="3" id="KW-0547">Nucleotide-binding</keyword>
<evidence type="ECO:0008006" key="10">
    <source>
        <dbReference type="Google" id="ProtNLM"/>
    </source>
</evidence>